<protein>
    <submittedName>
        <fullName evidence="1">SGNH/GDSL hydrolase family protein</fullName>
    </submittedName>
</protein>
<keyword evidence="1" id="KW-0378">Hydrolase</keyword>
<dbReference type="EMBL" id="AAAICE010000050">
    <property type="protein sequence ID" value="EAC3883598.1"/>
    <property type="molecule type" value="Genomic_DNA"/>
</dbReference>
<dbReference type="Pfam" id="PF13472">
    <property type="entry name" value="Lipase_GDSL_2"/>
    <property type="match status" value="1"/>
</dbReference>
<gene>
    <name evidence="1" type="ORF">B4X68_16500</name>
</gene>
<evidence type="ECO:0000313" key="1">
    <source>
        <dbReference type="EMBL" id="EAC3883598.1"/>
    </source>
</evidence>
<dbReference type="InterPro" id="IPR013830">
    <property type="entry name" value="SGNH_hydro"/>
</dbReference>
<dbReference type="InterPro" id="IPR036514">
    <property type="entry name" value="SGNH_hydro_sf"/>
</dbReference>
<dbReference type="SUPFAM" id="SSF52266">
    <property type="entry name" value="SGNH hydrolase"/>
    <property type="match status" value="1"/>
</dbReference>
<accession>A0A9P1TR43</accession>
<dbReference type="CDD" id="cd00229">
    <property type="entry name" value="SGNH_hydrolase"/>
    <property type="match status" value="1"/>
</dbReference>
<proteinExistence type="predicted"/>
<dbReference type="Proteomes" id="UP000356407">
    <property type="component" value="Unassembled WGS sequence"/>
</dbReference>
<reference evidence="1 2" key="1">
    <citation type="submission" date="2018-08" db="EMBL/GenBank/DDBJ databases">
        <authorList>
            <consortium name="GenomeTrakr: Next Generation Sequencing Network for Food Pathogen Tracability"/>
        </authorList>
    </citation>
    <scope>NUCLEOTIDE SEQUENCE [LARGE SCALE GENOMIC DNA]</scope>
    <source>
        <strain evidence="1 2">CFSAN060999</strain>
    </source>
</reference>
<comment type="caution">
    <text evidence="1">The sequence shown here is derived from an EMBL/GenBank/DDBJ whole genome shotgun (WGS) entry which is preliminary data.</text>
</comment>
<dbReference type="Gene3D" id="3.40.50.1110">
    <property type="entry name" value="SGNH hydrolase"/>
    <property type="match status" value="1"/>
</dbReference>
<dbReference type="GO" id="GO:0016787">
    <property type="term" value="F:hydrolase activity"/>
    <property type="evidence" value="ECO:0007669"/>
    <property type="project" value="UniProtKB-KW"/>
</dbReference>
<organism evidence="1 2">
    <name type="scientific">Listeria monocytogenes</name>
    <dbReference type="NCBI Taxonomy" id="1639"/>
    <lineage>
        <taxon>Bacteria</taxon>
        <taxon>Bacillati</taxon>
        <taxon>Bacillota</taxon>
        <taxon>Bacilli</taxon>
        <taxon>Bacillales</taxon>
        <taxon>Listeriaceae</taxon>
        <taxon>Listeria</taxon>
    </lineage>
</organism>
<name>A0A9P1TR43_LISMN</name>
<evidence type="ECO:0000313" key="2">
    <source>
        <dbReference type="Proteomes" id="UP000356407"/>
    </source>
</evidence>
<sequence>MTKIKRMFETKSDGTKEQFYPISHWSAIEGKKEILNPDNSISLTGLANMQRTIDEANRKMQLLFPFYGKSFTALGDSTTYGTAIDGIVYSWLPYVKDPCSFGQVINKGYSGSRVTKMTGTDKSFVERCGDINDQACISIFGGVNDFNYNAPLGSFTDTVETTFFGALKKIVLTLSENNSDAKLFFITPMKTNNVHDTFAKNDLGFTLLDYVNAMKRVADYYSIPVLDLYTHSNISPYIPSQKAKYMNDGTHLKDIGQQRIATQIAAFINQL</sequence>
<dbReference type="AlphaFoldDB" id="A0A9P1TR43"/>